<dbReference type="EMBL" id="FQWQ01000001">
    <property type="protein sequence ID" value="SHG90351.1"/>
    <property type="molecule type" value="Genomic_DNA"/>
</dbReference>
<dbReference type="AlphaFoldDB" id="A0A1M5NLE5"/>
<dbReference type="PROSITE" id="PS51257">
    <property type="entry name" value="PROKAR_LIPOPROTEIN"/>
    <property type="match status" value="1"/>
</dbReference>
<sequence length="266" mass="30345">MKFNFLPVLFMAVVFIGCNNDDDVVPETPVPVLGPKLTSATTHFLGKNGFRPGDKNEYTYDDYGRLSVKEYSTYDILSQKFNLISVTRFTYASNKLKTMDEIISGVQRQITQYSYTGDKLTKMVRNGENITTEVTIQYLPGDTIQAFYQHSNGRSFTYVFHAPQGNIRYEKTINDSHALSSVVTNEFDGHINPYSLLGYTDILFSNLSKSNKIKTESAYYTNLPNSVPTTYDYTYNDDGLPLVQTVIYKSYPNQDVETKMMVVFEY</sequence>
<name>A0A1M5NLE5_9BACT</name>
<reference evidence="1 2" key="1">
    <citation type="submission" date="2016-11" db="EMBL/GenBank/DDBJ databases">
        <authorList>
            <person name="Jaros S."/>
            <person name="Januszkiewicz K."/>
            <person name="Wedrychowicz H."/>
        </authorList>
    </citation>
    <scope>NUCLEOTIDE SEQUENCE [LARGE SCALE GENOMIC DNA]</scope>
    <source>
        <strain evidence="1 2">DSM 24574</strain>
    </source>
</reference>
<dbReference type="Proteomes" id="UP000184212">
    <property type="component" value="Unassembled WGS sequence"/>
</dbReference>
<dbReference type="OrthoDB" id="932488at2"/>
<protein>
    <submittedName>
        <fullName evidence="1">Uncharacterized protein</fullName>
    </submittedName>
</protein>
<gene>
    <name evidence="1" type="ORF">SAMN04488109_2406</name>
</gene>
<evidence type="ECO:0000313" key="2">
    <source>
        <dbReference type="Proteomes" id="UP000184212"/>
    </source>
</evidence>
<proteinExistence type="predicted"/>
<accession>A0A1M5NLE5</accession>
<dbReference type="RefSeq" id="WP_073133950.1">
    <property type="nucleotide sequence ID" value="NZ_FQWQ01000001.1"/>
</dbReference>
<evidence type="ECO:0000313" key="1">
    <source>
        <dbReference type="EMBL" id="SHG90351.1"/>
    </source>
</evidence>
<keyword evidence="2" id="KW-1185">Reference proteome</keyword>
<organism evidence="1 2">
    <name type="scientific">Chryseolinea serpens</name>
    <dbReference type="NCBI Taxonomy" id="947013"/>
    <lineage>
        <taxon>Bacteria</taxon>
        <taxon>Pseudomonadati</taxon>
        <taxon>Bacteroidota</taxon>
        <taxon>Cytophagia</taxon>
        <taxon>Cytophagales</taxon>
        <taxon>Fulvivirgaceae</taxon>
        <taxon>Chryseolinea</taxon>
    </lineage>
</organism>
<dbReference type="STRING" id="947013.SAMN04488109_2406"/>